<sequence length="201" mass="23474">MNDMSQPRAEFQHMKDGTAEDWKIIADSFGDFRHGLADRIMDHLRLLQGDFGGFQIDRFQHCLQTATLAHRDGKDDEYVVCALLHDIGDTLGTYNHADVAAVLLEPFVSEANHWMVKHHAIFQGYYFFHYLGMDRNLRDNYKDHPHFKQTVEFVSKYDAPAFQPEGEILPLEYFEPMLRKVFSEPRKSLYKAAMEEQEKSQ</sequence>
<accession>A0A6N7LZE8</accession>
<evidence type="ECO:0000313" key="3">
    <source>
        <dbReference type="Proteomes" id="UP000469421"/>
    </source>
</evidence>
<comment type="caution">
    <text evidence="2">The sequence shown here is derived from an EMBL/GenBank/DDBJ whole genome shotgun (WGS) entry which is preliminary data.</text>
</comment>
<gene>
    <name evidence="2" type="ORF">GFN93_10245</name>
</gene>
<reference evidence="2 3" key="1">
    <citation type="submission" date="2019-10" db="EMBL/GenBank/DDBJ databases">
        <title>Alcanivorax sp.PA15-N-34 draft genome sequence.</title>
        <authorList>
            <person name="Liao X."/>
            <person name="Shao Z."/>
        </authorList>
    </citation>
    <scope>NUCLEOTIDE SEQUENCE [LARGE SCALE GENOMIC DNA]</scope>
    <source>
        <strain evidence="2 3">PA15-N-34</strain>
    </source>
</reference>
<name>A0A6N7LZE8_9GAMM</name>
<organism evidence="2 3">
    <name type="scientific">Alcanivorax sediminis</name>
    <dbReference type="NCBI Taxonomy" id="2663008"/>
    <lineage>
        <taxon>Bacteria</taxon>
        <taxon>Pseudomonadati</taxon>
        <taxon>Pseudomonadota</taxon>
        <taxon>Gammaproteobacteria</taxon>
        <taxon>Oceanospirillales</taxon>
        <taxon>Alcanivoracaceae</taxon>
        <taxon>Alcanivorax</taxon>
    </lineage>
</organism>
<protein>
    <submittedName>
        <fullName evidence="2">HD domain-containing protein</fullName>
    </submittedName>
</protein>
<dbReference type="PANTHER" id="PTHR40202">
    <property type="match status" value="1"/>
</dbReference>
<feature type="domain" description="HD" evidence="1">
    <location>
        <begin position="58"/>
        <end position="125"/>
    </location>
</feature>
<evidence type="ECO:0000259" key="1">
    <source>
        <dbReference type="Pfam" id="PF01966"/>
    </source>
</evidence>
<dbReference type="RefSeq" id="WP_153501002.1">
    <property type="nucleotide sequence ID" value="NZ_JBMZXE010000288.1"/>
</dbReference>
<dbReference type="Proteomes" id="UP000469421">
    <property type="component" value="Unassembled WGS sequence"/>
</dbReference>
<dbReference type="SUPFAM" id="SSF109604">
    <property type="entry name" value="HD-domain/PDEase-like"/>
    <property type="match status" value="1"/>
</dbReference>
<dbReference type="EMBL" id="WIRE01000001">
    <property type="protein sequence ID" value="MQX53631.1"/>
    <property type="molecule type" value="Genomic_DNA"/>
</dbReference>
<evidence type="ECO:0000313" key="2">
    <source>
        <dbReference type="EMBL" id="MQX53631.1"/>
    </source>
</evidence>
<dbReference type="PANTHER" id="PTHR40202:SF1">
    <property type="entry name" value="HD DOMAIN-CONTAINING PROTEIN"/>
    <property type="match status" value="1"/>
</dbReference>
<dbReference type="InterPro" id="IPR052567">
    <property type="entry name" value="OP_Dioxygenase"/>
</dbReference>
<dbReference type="AlphaFoldDB" id="A0A6N7LZE8"/>
<proteinExistence type="predicted"/>
<dbReference type="InterPro" id="IPR006674">
    <property type="entry name" value="HD_domain"/>
</dbReference>
<dbReference type="Gene3D" id="1.10.3210.10">
    <property type="entry name" value="Hypothetical protein af1432"/>
    <property type="match status" value="1"/>
</dbReference>
<keyword evidence="3" id="KW-1185">Reference proteome</keyword>
<dbReference type="Pfam" id="PF01966">
    <property type="entry name" value="HD"/>
    <property type="match status" value="1"/>
</dbReference>